<dbReference type="PANTHER" id="PTHR46919:SF2">
    <property type="entry name" value="SACSIN"/>
    <property type="match status" value="1"/>
</dbReference>
<dbReference type="InterPro" id="IPR036869">
    <property type="entry name" value="J_dom_sf"/>
</dbReference>
<dbReference type="AlphaFoldDB" id="A0AAD7RYB2"/>
<keyword evidence="3" id="KW-1185">Reference proteome</keyword>
<proteinExistence type="predicted"/>
<comment type="caution">
    <text evidence="2">The sequence shown here is derived from an EMBL/GenBank/DDBJ whole genome shotgun (WGS) entry which is preliminary data.</text>
</comment>
<dbReference type="Pfam" id="PF05168">
    <property type="entry name" value="HEPN"/>
    <property type="match status" value="1"/>
</dbReference>
<dbReference type="PROSITE" id="PS50910">
    <property type="entry name" value="HEPN"/>
    <property type="match status" value="1"/>
</dbReference>
<dbReference type="Proteomes" id="UP001221898">
    <property type="component" value="Unassembled WGS sequence"/>
</dbReference>
<sequence>MNFLNNFEKGEYVGFKKPSSEEYIYAVIVEQVKNSFNQGGLCSRKYEIQIGKEEFIKVSALDLYQFKREKRSSYTVGNSCREIVLLQGAAESTPPPVKDLPQSLEEIKREIDKCLQEIWTLSEEERCKGIRRLYLRWHPDKNLDCTDLATEACKYLQNKIAELQRGGKTGHRHSGTNQGSSPWSSAYRDFFRQWDEEAFRHRRGRERFYKHHSSQQYNFWTFHEDRSSRPRPNPKEAQRWHRQAECDLNAAHNDTGGQSTEWGLFKVHQAVEKALIGAEYKSTGQHPTNSNITSLAQQLSHISPKLRTLPSMVARLKQLGVDAKKTQYPNYHTSPGIPNDQFNSQDLIQALDLASDLLIEIDLYICE</sequence>
<dbReference type="PANTHER" id="PTHR46919">
    <property type="entry name" value="ZINC FINGER, C3HC4 TYPE (RING FINGER) FAMILY PROTEIN"/>
    <property type="match status" value="1"/>
</dbReference>
<gene>
    <name evidence="2" type="ORF">AAFF_G00073150</name>
</gene>
<dbReference type="EMBL" id="JAINUG010000144">
    <property type="protein sequence ID" value="KAJ8392641.1"/>
    <property type="molecule type" value="Genomic_DNA"/>
</dbReference>
<reference evidence="2" key="1">
    <citation type="journal article" date="2023" name="Science">
        <title>Genome structures resolve the early diversification of teleost fishes.</title>
        <authorList>
            <person name="Parey E."/>
            <person name="Louis A."/>
            <person name="Montfort J."/>
            <person name="Bouchez O."/>
            <person name="Roques C."/>
            <person name="Iampietro C."/>
            <person name="Lluch J."/>
            <person name="Castinel A."/>
            <person name="Donnadieu C."/>
            <person name="Desvignes T."/>
            <person name="Floi Bucao C."/>
            <person name="Jouanno E."/>
            <person name="Wen M."/>
            <person name="Mejri S."/>
            <person name="Dirks R."/>
            <person name="Jansen H."/>
            <person name="Henkel C."/>
            <person name="Chen W.J."/>
            <person name="Zahm M."/>
            <person name="Cabau C."/>
            <person name="Klopp C."/>
            <person name="Thompson A.W."/>
            <person name="Robinson-Rechavi M."/>
            <person name="Braasch I."/>
            <person name="Lecointre G."/>
            <person name="Bobe J."/>
            <person name="Postlethwait J.H."/>
            <person name="Berthelot C."/>
            <person name="Roest Crollius H."/>
            <person name="Guiguen Y."/>
        </authorList>
    </citation>
    <scope>NUCLEOTIDE SEQUENCE</scope>
    <source>
        <strain evidence="2">NC1722</strain>
    </source>
</reference>
<name>A0AAD7RYB2_9TELE</name>
<dbReference type="Gene3D" id="1.10.287.110">
    <property type="entry name" value="DnaJ domain"/>
    <property type="match status" value="1"/>
</dbReference>
<accession>A0AAD7RYB2</accession>
<evidence type="ECO:0000313" key="2">
    <source>
        <dbReference type="EMBL" id="KAJ8392641.1"/>
    </source>
</evidence>
<dbReference type="InterPro" id="IPR007842">
    <property type="entry name" value="HEPN_dom"/>
</dbReference>
<organism evidence="2 3">
    <name type="scientific">Aldrovandia affinis</name>
    <dbReference type="NCBI Taxonomy" id="143900"/>
    <lineage>
        <taxon>Eukaryota</taxon>
        <taxon>Metazoa</taxon>
        <taxon>Chordata</taxon>
        <taxon>Craniata</taxon>
        <taxon>Vertebrata</taxon>
        <taxon>Euteleostomi</taxon>
        <taxon>Actinopterygii</taxon>
        <taxon>Neopterygii</taxon>
        <taxon>Teleostei</taxon>
        <taxon>Notacanthiformes</taxon>
        <taxon>Halosauridae</taxon>
        <taxon>Aldrovandia</taxon>
    </lineage>
</organism>
<dbReference type="SMART" id="SM00748">
    <property type="entry name" value="HEPN"/>
    <property type="match status" value="1"/>
</dbReference>
<dbReference type="SUPFAM" id="SSF81593">
    <property type="entry name" value="Nucleotidyltransferase substrate binding subunit/domain"/>
    <property type="match status" value="1"/>
</dbReference>
<protein>
    <recommendedName>
        <fullName evidence="1">HEPN domain-containing protein</fullName>
    </recommendedName>
</protein>
<evidence type="ECO:0000313" key="3">
    <source>
        <dbReference type="Proteomes" id="UP001221898"/>
    </source>
</evidence>
<dbReference type="Gene3D" id="1.20.120.330">
    <property type="entry name" value="Nucleotidyltransferases domain 2"/>
    <property type="match status" value="1"/>
</dbReference>
<feature type="domain" description="HEPN" evidence="1">
    <location>
        <begin position="241"/>
        <end position="357"/>
    </location>
</feature>
<evidence type="ECO:0000259" key="1">
    <source>
        <dbReference type="PROSITE" id="PS50910"/>
    </source>
</evidence>
<dbReference type="SUPFAM" id="SSF46565">
    <property type="entry name" value="Chaperone J-domain"/>
    <property type="match status" value="1"/>
</dbReference>